<dbReference type="PROSITE" id="PS50883">
    <property type="entry name" value="EAL"/>
    <property type="match status" value="1"/>
</dbReference>
<dbReference type="Proteomes" id="UP001597380">
    <property type="component" value="Unassembled WGS sequence"/>
</dbReference>
<organism evidence="4 5">
    <name type="scientific">Corallincola platygyrae</name>
    <dbReference type="NCBI Taxonomy" id="1193278"/>
    <lineage>
        <taxon>Bacteria</taxon>
        <taxon>Pseudomonadati</taxon>
        <taxon>Pseudomonadota</taxon>
        <taxon>Gammaproteobacteria</taxon>
        <taxon>Alteromonadales</taxon>
        <taxon>Psychromonadaceae</taxon>
        <taxon>Corallincola</taxon>
    </lineage>
</organism>
<dbReference type="CDD" id="cd01948">
    <property type="entry name" value="EAL"/>
    <property type="match status" value="1"/>
</dbReference>
<dbReference type="InterPro" id="IPR000160">
    <property type="entry name" value="GGDEF_dom"/>
</dbReference>
<keyword evidence="1" id="KW-0812">Transmembrane</keyword>
<dbReference type="EMBL" id="JBHUHT010000027">
    <property type="protein sequence ID" value="MFD2097642.1"/>
    <property type="molecule type" value="Genomic_DNA"/>
</dbReference>
<name>A0ABW4XQ03_9GAMM</name>
<proteinExistence type="predicted"/>
<keyword evidence="1" id="KW-1133">Transmembrane helix</keyword>
<dbReference type="RefSeq" id="WP_345341774.1">
    <property type="nucleotide sequence ID" value="NZ_BAABLI010000031.1"/>
</dbReference>
<dbReference type="InterPro" id="IPR035919">
    <property type="entry name" value="EAL_sf"/>
</dbReference>
<reference evidence="5" key="1">
    <citation type="journal article" date="2019" name="Int. J. Syst. Evol. Microbiol.">
        <title>The Global Catalogue of Microorganisms (GCM) 10K type strain sequencing project: providing services to taxonomists for standard genome sequencing and annotation.</title>
        <authorList>
            <consortium name="The Broad Institute Genomics Platform"/>
            <consortium name="The Broad Institute Genome Sequencing Center for Infectious Disease"/>
            <person name="Wu L."/>
            <person name="Ma J."/>
        </authorList>
    </citation>
    <scope>NUCLEOTIDE SEQUENCE [LARGE SCALE GENOMIC DNA]</scope>
    <source>
        <strain evidence="5">CGMCC 1.10992</strain>
    </source>
</reference>
<dbReference type="InterPro" id="IPR029787">
    <property type="entry name" value="Nucleotide_cyclase"/>
</dbReference>
<evidence type="ECO:0000259" key="3">
    <source>
        <dbReference type="PROSITE" id="PS50887"/>
    </source>
</evidence>
<feature type="transmembrane region" description="Helical" evidence="1">
    <location>
        <begin position="123"/>
        <end position="147"/>
    </location>
</feature>
<dbReference type="InterPro" id="IPR001633">
    <property type="entry name" value="EAL_dom"/>
</dbReference>
<sequence length="637" mass="71436">MDVLQAIKRNQARLLGGAMALFLLLTSIALVWQRSAVQAEQASSIKVLLGSDADTLQRSLQQQNVLDFLALTPELIAVELKQNGEVKARFSPSSVQTIWPSESRMVVQAEQALTLSIWFRHPVVVVLSSPFGGLIMLFLLAGAGLLYRQRQALDAQLSGLVCMEKRAKALMNGELVSKQQNESPEVVSQALDMLVSQIQQAQQERSRFDQFIRDSTFTDMESGFGNRRFFDNRLEAALKDGESNSTGVVYLVQLQELDLVKERLDEHQVAELVAEFSDILSQLLSSCTDAVIARRSSADFAALVPNLMPREVDDLANKMLRGFRRLALPDFVDRDCFFHIGVANFIPGDEAYQVLSEADMALRAAQLQGPSCWYMYDHGVIERGQALGSVRWRALLENAISRRTFVMFTQSAVTASGSRIHHHEVLTRVRDDKGQLVNAGVFLPMASRCGLLPKIDRIIIEQLIKLLEYEKADTERCSVNLSCDSLLNKEFMSWLVDTLKSHPKLAHRMIIEIAEYHVTHHQAEIREPLRQIQSTGCQLLVDRVGQTVVGSQYINDLSVDYLKLDHSVVREIQNRPENQLFVRSLSSAIGEHQVNIFALGVETDAEWRTLKNLGVFGGQGHYFSESLERVAECTEGH</sequence>
<feature type="transmembrane region" description="Helical" evidence="1">
    <location>
        <begin position="12"/>
        <end position="32"/>
    </location>
</feature>
<feature type="domain" description="GGDEF" evidence="3">
    <location>
        <begin position="245"/>
        <end position="378"/>
    </location>
</feature>
<dbReference type="PROSITE" id="PS50887">
    <property type="entry name" value="GGDEF"/>
    <property type="match status" value="1"/>
</dbReference>
<evidence type="ECO:0000256" key="1">
    <source>
        <dbReference type="SAM" id="Phobius"/>
    </source>
</evidence>
<dbReference type="SMART" id="SM00267">
    <property type="entry name" value="GGDEF"/>
    <property type="match status" value="1"/>
</dbReference>
<accession>A0ABW4XQ03</accession>
<keyword evidence="5" id="KW-1185">Reference proteome</keyword>
<protein>
    <submittedName>
        <fullName evidence="4">EAL domain-containing protein</fullName>
    </submittedName>
</protein>
<dbReference type="PANTHER" id="PTHR33121">
    <property type="entry name" value="CYCLIC DI-GMP PHOSPHODIESTERASE PDEF"/>
    <property type="match status" value="1"/>
</dbReference>
<evidence type="ECO:0000259" key="2">
    <source>
        <dbReference type="PROSITE" id="PS50883"/>
    </source>
</evidence>
<evidence type="ECO:0000313" key="4">
    <source>
        <dbReference type="EMBL" id="MFD2097642.1"/>
    </source>
</evidence>
<dbReference type="InterPro" id="IPR043128">
    <property type="entry name" value="Rev_trsase/Diguanyl_cyclase"/>
</dbReference>
<dbReference type="SUPFAM" id="SSF141868">
    <property type="entry name" value="EAL domain-like"/>
    <property type="match status" value="1"/>
</dbReference>
<dbReference type="Gene3D" id="3.20.20.450">
    <property type="entry name" value="EAL domain"/>
    <property type="match status" value="1"/>
</dbReference>
<feature type="domain" description="EAL" evidence="2">
    <location>
        <begin position="389"/>
        <end position="637"/>
    </location>
</feature>
<dbReference type="Pfam" id="PF00563">
    <property type="entry name" value="EAL"/>
    <property type="match status" value="1"/>
</dbReference>
<dbReference type="PANTHER" id="PTHR33121:SF32">
    <property type="entry name" value="RNASE E SPECIFICITY FACTOR CSRD"/>
    <property type="match status" value="1"/>
</dbReference>
<evidence type="ECO:0000313" key="5">
    <source>
        <dbReference type="Proteomes" id="UP001597380"/>
    </source>
</evidence>
<dbReference type="Pfam" id="PF00990">
    <property type="entry name" value="GGDEF"/>
    <property type="match status" value="1"/>
</dbReference>
<dbReference type="SUPFAM" id="SSF55073">
    <property type="entry name" value="Nucleotide cyclase"/>
    <property type="match status" value="1"/>
</dbReference>
<dbReference type="InterPro" id="IPR050706">
    <property type="entry name" value="Cyclic-di-GMP_PDE-like"/>
</dbReference>
<comment type="caution">
    <text evidence="4">The sequence shown here is derived from an EMBL/GenBank/DDBJ whole genome shotgun (WGS) entry which is preliminary data.</text>
</comment>
<dbReference type="SMART" id="SM00052">
    <property type="entry name" value="EAL"/>
    <property type="match status" value="1"/>
</dbReference>
<gene>
    <name evidence="4" type="ORF">ACFSJ3_16750</name>
</gene>
<dbReference type="Gene3D" id="3.30.70.270">
    <property type="match status" value="1"/>
</dbReference>
<keyword evidence="1" id="KW-0472">Membrane</keyword>